<proteinExistence type="predicted"/>
<dbReference type="EMBL" id="MU118037">
    <property type="protein sequence ID" value="KAF9647269.1"/>
    <property type="molecule type" value="Genomic_DNA"/>
</dbReference>
<reference evidence="1" key="2">
    <citation type="journal article" date="2020" name="Nat. Commun.">
        <title>Large-scale genome sequencing of mycorrhizal fungi provides insights into the early evolution of symbiotic traits.</title>
        <authorList>
            <person name="Miyauchi S."/>
            <person name="Kiss E."/>
            <person name="Kuo A."/>
            <person name="Drula E."/>
            <person name="Kohler A."/>
            <person name="Sanchez-Garcia M."/>
            <person name="Morin E."/>
            <person name="Andreopoulos B."/>
            <person name="Barry K.W."/>
            <person name="Bonito G."/>
            <person name="Buee M."/>
            <person name="Carver A."/>
            <person name="Chen C."/>
            <person name="Cichocki N."/>
            <person name="Clum A."/>
            <person name="Culley D."/>
            <person name="Crous P.W."/>
            <person name="Fauchery L."/>
            <person name="Girlanda M."/>
            <person name="Hayes R.D."/>
            <person name="Keri Z."/>
            <person name="LaButti K."/>
            <person name="Lipzen A."/>
            <person name="Lombard V."/>
            <person name="Magnuson J."/>
            <person name="Maillard F."/>
            <person name="Murat C."/>
            <person name="Nolan M."/>
            <person name="Ohm R.A."/>
            <person name="Pangilinan J."/>
            <person name="Pereira M.F."/>
            <person name="Perotto S."/>
            <person name="Peter M."/>
            <person name="Pfister S."/>
            <person name="Riley R."/>
            <person name="Sitrit Y."/>
            <person name="Stielow J.B."/>
            <person name="Szollosi G."/>
            <person name="Zifcakova L."/>
            <person name="Stursova M."/>
            <person name="Spatafora J.W."/>
            <person name="Tedersoo L."/>
            <person name="Vaario L.M."/>
            <person name="Yamada A."/>
            <person name="Yan M."/>
            <person name="Wang P."/>
            <person name="Xu J."/>
            <person name="Bruns T."/>
            <person name="Baldrian P."/>
            <person name="Vilgalys R."/>
            <person name="Dunand C."/>
            <person name="Henrissat B."/>
            <person name="Grigoriev I.V."/>
            <person name="Hibbett D."/>
            <person name="Nagy L.G."/>
            <person name="Martin F.M."/>
        </authorList>
    </citation>
    <scope>NUCLEOTIDE SEQUENCE</scope>
    <source>
        <strain evidence="1">P2</strain>
    </source>
</reference>
<name>A0ACB6ZCH4_THEGA</name>
<organism evidence="1 2">
    <name type="scientific">Thelephora ganbajun</name>
    <name type="common">Ganba fungus</name>
    <dbReference type="NCBI Taxonomy" id="370292"/>
    <lineage>
        <taxon>Eukaryota</taxon>
        <taxon>Fungi</taxon>
        <taxon>Dikarya</taxon>
        <taxon>Basidiomycota</taxon>
        <taxon>Agaricomycotina</taxon>
        <taxon>Agaricomycetes</taxon>
        <taxon>Thelephorales</taxon>
        <taxon>Thelephoraceae</taxon>
        <taxon>Thelephora</taxon>
    </lineage>
</organism>
<evidence type="ECO:0000313" key="2">
    <source>
        <dbReference type="Proteomes" id="UP000886501"/>
    </source>
</evidence>
<reference evidence="1" key="1">
    <citation type="submission" date="2019-10" db="EMBL/GenBank/DDBJ databases">
        <authorList>
            <consortium name="DOE Joint Genome Institute"/>
            <person name="Kuo A."/>
            <person name="Miyauchi S."/>
            <person name="Kiss E."/>
            <person name="Drula E."/>
            <person name="Kohler A."/>
            <person name="Sanchez-Garcia M."/>
            <person name="Andreopoulos B."/>
            <person name="Barry K.W."/>
            <person name="Bonito G."/>
            <person name="Buee M."/>
            <person name="Carver A."/>
            <person name="Chen C."/>
            <person name="Cichocki N."/>
            <person name="Clum A."/>
            <person name="Culley D."/>
            <person name="Crous P.W."/>
            <person name="Fauchery L."/>
            <person name="Girlanda M."/>
            <person name="Hayes R."/>
            <person name="Keri Z."/>
            <person name="Labutti K."/>
            <person name="Lipzen A."/>
            <person name="Lombard V."/>
            <person name="Magnuson J."/>
            <person name="Maillard F."/>
            <person name="Morin E."/>
            <person name="Murat C."/>
            <person name="Nolan M."/>
            <person name="Ohm R."/>
            <person name="Pangilinan J."/>
            <person name="Pereira M."/>
            <person name="Perotto S."/>
            <person name="Peter M."/>
            <person name="Riley R."/>
            <person name="Sitrit Y."/>
            <person name="Stielow B."/>
            <person name="Szollosi G."/>
            <person name="Zifcakova L."/>
            <person name="Stursova M."/>
            <person name="Spatafora J.W."/>
            <person name="Tedersoo L."/>
            <person name="Vaario L.-M."/>
            <person name="Yamada A."/>
            <person name="Yan M."/>
            <person name="Wang P."/>
            <person name="Xu J."/>
            <person name="Bruns T."/>
            <person name="Baldrian P."/>
            <person name="Vilgalys R."/>
            <person name="Henrissat B."/>
            <person name="Grigoriev I.V."/>
            <person name="Hibbett D."/>
            <person name="Nagy L.G."/>
            <person name="Martin F.M."/>
        </authorList>
    </citation>
    <scope>NUCLEOTIDE SEQUENCE</scope>
    <source>
        <strain evidence="1">P2</strain>
    </source>
</reference>
<protein>
    <submittedName>
        <fullName evidence="1">Uncharacterized protein</fullName>
    </submittedName>
</protein>
<keyword evidence="2" id="KW-1185">Reference proteome</keyword>
<gene>
    <name evidence="1" type="ORF">BDM02DRAFT_3098387</name>
</gene>
<comment type="caution">
    <text evidence="1">The sequence shown here is derived from an EMBL/GenBank/DDBJ whole genome shotgun (WGS) entry which is preliminary data.</text>
</comment>
<dbReference type="Proteomes" id="UP000886501">
    <property type="component" value="Unassembled WGS sequence"/>
</dbReference>
<accession>A0ACB6ZCH4</accession>
<sequence length="204" mass="22668">APRGLSTEEKRVKLVQILHETKDFFQLKELEKLGPKMTGIVSQSIKEVVQSLVDDGLVQYNKIGSPNCTFSAVSRFGGGACLSIRRTVHIDHPFCGRVGTKQAQCGGLDWTTRRAERDSALEKLSGLKRNLTGMEEKLENYGARDPVKTQEKERAVVLAKEAEIRWTGDLLTPDDRQLLMPQGPCPSDQSSHRLGPSRSPGDRR</sequence>
<feature type="non-terminal residue" evidence="1">
    <location>
        <position position="1"/>
    </location>
</feature>
<evidence type="ECO:0000313" key="1">
    <source>
        <dbReference type="EMBL" id="KAF9647269.1"/>
    </source>
</evidence>